<dbReference type="SMART" id="SM00645">
    <property type="entry name" value="Pept_C1"/>
    <property type="match status" value="1"/>
</dbReference>
<dbReference type="InterPro" id="IPR025660">
    <property type="entry name" value="Pept_his_AS"/>
</dbReference>
<name>A0AAW0MVY8_9GOBI</name>
<keyword evidence="6" id="KW-1015">Disulfide bond</keyword>
<dbReference type="InterPro" id="IPR013128">
    <property type="entry name" value="Peptidase_C1A"/>
</dbReference>
<evidence type="ECO:0000256" key="7">
    <source>
        <dbReference type="SAM" id="SignalP"/>
    </source>
</evidence>
<evidence type="ECO:0000256" key="1">
    <source>
        <dbReference type="ARBA" id="ARBA00008455"/>
    </source>
</evidence>
<accession>A0AAW0MVY8</accession>
<dbReference type="PRINTS" id="PR00705">
    <property type="entry name" value="PAPAIN"/>
</dbReference>
<dbReference type="GO" id="GO:0008234">
    <property type="term" value="F:cysteine-type peptidase activity"/>
    <property type="evidence" value="ECO:0007669"/>
    <property type="project" value="UniProtKB-KW"/>
</dbReference>
<dbReference type="CDD" id="cd02248">
    <property type="entry name" value="Peptidase_C1A"/>
    <property type="match status" value="1"/>
</dbReference>
<comment type="caution">
    <text evidence="10">The sequence shown here is derived from an EMBL/GenBank/DDBJ whole genome shotgun (WGS) entry which is preliminary data.</text>
</comment>
<keyword evidence="5" id="KW-0865">Zymogen</keyword>
<organism evidence="10 11">
    <name type="scientific">Mugilogobius chulae</name>
    <name type="common">yellowstripe goby</name>
    <dbReference type="NCBI Taxonomy" id="88201"/>
    <lineage>
        <taxon>Eukaryota</taxon>
        <taxon>Metazoa</taxon>
        <taxon>Chordata</taxon>
        <taxon>Craniata</taxon>
        <taxon>Vertebrata</taxon>
        <taxon>Euteleostomi</taxon>
        <taxon>Actinopterygii</taxon>
        <taxon>Neopterygii</taxon>
        <taxon>Teleostei</taxon>
        <taxon>Neoteleostei</taxon>
        <taxon>Acanthomorphata</taxon>
        <taxon>Gobiaria</taxon>
        <taxon>Gobiiformes</taxon>
        <taxon>Gobioidei</taxon>
        <taxon>Gobiidae</taxon>
        <taxon>Gobionellinae</taxon>
        <taxon>Mugilogobius</taxon>
    </lineage>
</organism>
<dbReference type="InterPro" id="IPR000668">
    <property type="entry name" value="Peptidase_C1A_C"/>
</dbReference>
<evidence type="ECO:0000259" key="9">
    <source>
        <dbReference type="SMART" id="SM00848"/>
    </source>
</evidence>
<dbReference type="EMBL" id="JBBPFD010000066">
    <property type="protein sequence ID" value="KAK7880628.1"/>
    <property type="molecule type" value="Genomic_DNA"/>
</dbReference>
<protein>
    <recommendedName>
        <fullName evidence="12">Cathepsin S</fullName>
    </recommendedName>
</protein>
<feature type="signal peptide" evidence="7">
    <location>
        <begin position="1"/>
        <end position="20"/>
    </location>
</feature>
<evidence type="ECO:0000256" key="6">
    <source>
        <dbReference type="ARBA" id="ARBA00023157"/>
    </source>
</evidence>
<dbReference type="GO" id="GO:0006508">
    <property type="term" value="P:proteolysis"/>
    <property type="evidence" value="ECO:0007669"/>
    <property type="project" value="UniProtKB-KW"/>
</dbReference>
<feature type="domain" description="Peptidase C1A papain C-terminal" evidence="8">
    <location>
        <begin position="117"/>
        <end position="330"/>
    </location>
</feature>
<dbReference type="Pfam" id="PF00112">
    <property type="entry name" value="Peptidase_C1"/>
    <property type="match status" value="1"/>
</dbReference>
<dbReference type="PROSITE" id="PS00640">
    <property type="entry name" value="THIOL_PROTEASE_ASN"/>
    <property type="match status" value="1"/>
</dbReference>
<dbReference type="PROSITE" id="PS00139">
    <property type="entry name" value="THIOL_PROTEASE_CYS"/>
    <property type="match status" value="1"/>
</dbReference>
<reference evidence="11" key="1">
    <citation type="submission" date="2024-04" db="EMBL/GenBank/DDBJ databases">
        <title>Salinicola lusitanus LLJ914,a marine bacterium isolated from the Okinawa Trough.</title>
        <authorList>
            <person name="Li J."/>
        </authorList>
    </citation>
    <scope>NUCLEOTIDE SEQUENCE [LARGE SCALE GENOMIC DNA]</scope>
</reference>
<keyword evidence="4" id="KW-0788">Thiol protease</keyword>
<keyword evidence="7" id="KW-0732">Signal</keyword>
<dbReference type="InterPro" id="IPR039417">
    <property type="entry name" value="Peptidase_C1A_papain-like"/>
</dbReference>
<evidence type="ECO:0000256" key="3">
    <source>
        <dbReference type="ARBA" id="ARBA00022801"/>
    </source>
</evidence>
<gene>
    <name evidence="10" type="ORF">WMY93_032738</name>
</gene>
<evidence type="ECO:0000313" key="10">
    <source>
        <dbReference type="EMBL" id="KAK7880628.1"/>
    </source>
</evidence>
<dbReference type="InterPro" id="IPR025661">
    <property type="entry name" value="Pept_asp_AS"/>
</dbReference>
<evidence type="ECO:0000313" key="11">
    <source>
        <dbReference type="Proteomes" id="UP001460270"/>
    </source>
</evidence>
<comment type="similarity">
    <text evidence="1">Belongs to the peptidase C1 family.</text>
</comment>
<dbReference type="FunFam" id="3.90.70.10:FF:000006">
    <property type="entry name" value="Cathepsin S"/>
    <property type="match status" value="1"/>
</dbReference>
<evidence type="ECO:0000256" key="4">
    <source>
        <dbReference type="ARBA" id="ARBA00022807"/>
    </source>
</evidence>
<dbReference type="Pfam" id="PF08246">
    <property type="entry name" value="Inhibitor_I29"/>
    <property type="match status" value="1"/>
</dbReference>
<dbReference type="PROSITE" id="PS00639">
    <property type="entry name" value="THIOL_PROTEASE_HIS"/>
    <property type="match status" value="1"/>
</dbReference>
<evidence type="ECO:0008006" key="12">
    <source>
        <dbReference type="Google" id="ProtNLM"/>
    </source>
</evidence>
<evidence type="ECO:0000256" key="2">
    <source>
        <dbReference type="ARBA" id="ARBA00022670"/>
    </source>
</evidence>
<evidence type="ECO:0000259" key="8">
    <source>
        <dbReference type="SMART" id="SM00645"/>
    </source>
</evidence>
<dbReference type="Proteomes" id="UP001460270">
    <property type="component" value="Unassembled WGS sequence"/>
</dbReference>
<dbReference type="PANTHER" id="PTHR12411">
    <property type="entry name" value="CYSTEINE PROTEASE FAMILY C1-RELATED"/>
    <property type="match status" value="1"/>
</dbReference>
<dbReference type="SMART" id="SM00848">
    <property type="entry name" value="Inhibitor_I29"/>
    <property type="match status" value="1"/>
</dbReference>
<dbReference type="SUPFAM" id="SSF54001">
    <property type="entry name" value="Cysteine proteinases"/>
    <property type="match status" value="1"/>
</dbReference>
<proteinExistence type="inferred from homology"/>
<dbReference type="InterPro" id="IPR038765">
    <property type="entry name" value="Papain-like_cys_pep_sf"/>
</dbReference>
<keyword evidence="3" id="KW-0378">Hydrolase</keyword>
<keyword evidence="11" id="KW-1185">Reference proteome</keyword>
<feature type="domain" description="Cathepsin propeptide inhibitor" evidence="9">
    <location>
        <begin position="30"/>
        <end position="90"/>
    </location>
</feature>
<feature type="chain" id="PRO_5043844400" description="Cathepsin S" evidence="7">
    <location>
        <begin position="21"/>
        <end position="330"/>
    </location>
</feature>
<keyword evidence="2" id="KW-0645">Protease</keyword>
<sequence>MRLTRKGVLLLALLCAIVWAEFDSRLDQHWNLWKKTYQKTYQNEVEEMDRRALWEERLLYINTHNLEASLGLHTYTVAMNHLGDLSDEEVSQMYGTLINPTDQEMEPYAEFPEDVAVPPSVDWRKHGRVTKVKNQGPCGSCWAFSAVGSLEGLLAKKTGKLVDLSPQNLVDCSWKYGNKGCNGGNAFRAFKYVIDNKGIDSDNAYPYKPKEGVCRYNPAYRAASCTGYKWVKPTEDDLKQALAVVGPISVSVYSSCKGFKFYKSGILNDPACKGTTNHAVLAVGYGTEGSLDYWLVKNSWGTRWGENGYIRIARNKNNMCNIAKYPVYPV</sequence>
<dbReference type="AlphaFoldDB" id="A0AAW0MVY8"/>
<evidence type="ECO:0000256" key="5">
    <source>
        <dbReference type="ARBA" id="ARBA00023145"/>
    </source>
</evidence>
<dbReference type="Gene3D" id="3.90.70.10">
    <property type="entry name" value="Cysteine proteinases"/>
    <property type="match status" value="1"/>
</dbReference>
<dbReference type="InterPro" id="IPR013201">
    <property type="entry name" value="Prot_inhib_I29"/>
</dbReference>
<dbReference type="InterPro" id="IPR000169">
    <property type="entry name" value="Pept_cys_AS"/>
</dbReference>